<dbReference type="NCBIfam" id="TIGR01727">
    <property type="entry name" value="oligo_HPY"/>
    <property type="match status" value="1"/>
</dbReference>
<dbReference type="RefSeq" id="WP_076429920.1">
    <property type="nucleotide sequence ID" value="NZ_FTNO01000001.1"/>
</dbReference>
<dbReference type="GO" id="GO:0005524">
    <property type="term" value="F:ATP binding"/>
    <property type="evidence" value="ECO:0007669"/>
    <property type="project" value="UniProtKB-KW"/>
</dbReference>
<dbReference type="SMART" id="SM00382">
    <property type="entry name" value="AAA"/>
    <property type="match status" value="1"/>
</dbReference>
<dbReference type="PROSITE" id="PS50893">
    <property type="entry name" value="ABC_TRANSPORTER_2"/>
    <property type="match status" value="1"/>
</dbReference>
<evidence type="ECO:0000256" key="5">
    <source>
        <dbReference type="SAM" id="MobiDB-lite"/>
    </source>
</evidence>
<evidence type="ECO:0000256" key="1">
    <source>
        <dbReference type="ARBA" id="ARBA00005417"/>
    </source>
</evidence>
<reference evidence="8" key="1">
    <citation type="submission" date="2017-01" db="EMBL/GenBank/DDBJ databases">
        <authorList>
            <person name="Varghese N."/>
            <person name="Submissions S."/>
        </authorList>
    </citation>
    <scope>NUCLEOTIDE SEQUENCE [LARGE SCALE GENOMIC DNA]</scope>
    <source>
        <strain evidence="8">CGMCC 1.7737</strain>
    </source>
</reference>
<dbReference type="FunFam" id="3.40.50.300:FF:000016">
    <property type="entry name" value="Oligopeptide ABC transporter ATP-binding component"/>
    <property type="match status" value="1"/>
</dbReference>
<dbReference type="InterPro" id="IPR013563">
    <property type="entry name" value="Oligopep_ABC_C"/>
</dbReference>
<organism evidence="7 8">
    <name type="scientific">Haladaptatus litoreus</name>
    <dbReference type="NCBI Taxonomy" id="553468"/>
    <lineage>
        <taxon>Archaea</taxon>
        <taxon>Methanobacteriati</taxon>
        <taxon>Methanobacteriota</taxon>
        <taxon>Stenosarchaea group</taxon>
        <taxon>Halobacteria</taxon>
        <taxon>Halobacteriales</taxon>
        <taxon>Haladaptataceae</taxon>
        <taxon>Haladaptatus</taxon>
    </lineage>
</organism>
<protein>
    <submittedName>
        <fullName evidence="7">Peptide/nickel transport system ATP-binding protein</fullName>
    </submittedName>
</protein>
<keyword evidence="8" id="KW-1185">Reference proteome</keyword>
<dbReference type="InterPro" id="IPR027417">
    <property type="entry name" value="P-loop_NTPase"/>
</dbReference>
<keyword evidence="2" id="KW-0813">Transport</keyword>
<evidence type="ECO:0000256" key="2">
    <source>
        <dbReference type="ARBA" id="ARBA00022448"/>
    </source>
</evidence>
<evidence type="ECO:0000256" key="3">
    <source>
        <dbReference type="ARBA" id="ARBA00022741"/>
    </source>
</evidence>
<keyword evidence="3" id="KW-0547">Nucleotide-binding</keyword>
<dbReference type="Gene3D" id="3.40.50.300">
    <property type="entry name" value="P-loop containing nucleotide triphosphate hydrolases"/>
    <property type="match status" value="1"/>
</dbReference>
<comment type="similarity">
    <text evidence="1">Belongs to the ABC transporter superfamily.</text>
</comment>
<dbReference type="InterPro" id="IPR003439">
    <property type="entry name" value="ABC_transporter-like_ATP-bd"/>
</dbReference>
<keyword evidence="4 7" id="KW-0067">ATP-binding</keyword>
<dbReference type="Proteomes" id="UP000186914">
    <property type="component" value="Unassembled WGS sequence"/>
</dbReference>
<dbReference type="InterPro" id="IPR003593">
    <property type="entry name" value="AAA+_ATPase"/>
</dbReference>
<evidence type="ECO:0000313" key="7">
    <source>
        <dbReference type="EMBL" id="SIR25364.1"/>
    </source>
</evidence>
<dbReference type="InterPro" id="IPR017871">
    <property type="entry name" value="ABC_transporter-like_CS"/>
</dbReference>
<dbReference type="PROSITE" id="PS00211">
    <property type="entry name" value="ABC_TRANSPORTER_1"/>
    <property type="match status" value="1"/>
</dbReference>
<dbReference type="PANTHER" id="PTHR43776">
    <property type="entry name" value="TRANSPORT ATP-BINDING PROTEIN"/>
    <property type="match status" value="1"/>
</dbReference>
<evidence type="ECO:0000259" key="6">
    <source>
        <dbReference type="PROSITE" id="PS50893"/>
    </source>
</evidence>
<feature type="region of interest" description="Disordered" evidence="5">
    <location>
        <begin position="412"/>
        <end position="437"/>
    </location>
</feature>
<dbReference type="Pfam" id="PF00005">
    <property type="entry name" value="ABC_tran"/>
    <property type="match status" value="1"/>
</dbReference>
<dbReference type="GO" id="GO:0015833">
    <property type="term" value="P:peptide transport"/>
    <property type="evidence" value="ECO:0007669"/>
    <property type="project" value="InterPro"/>
</dbReference>
<evidence type="ECO:0000313" key="8">
    <source>
        <dbReference type="Proteomes" id="UP000186914"/>
    </source>
</evidence>
<gene>
    <name evidence="7" type="ORF">SAMN05421858_2002</name>
</gene>
<sequence>MTDPLLRVDSLQKYYFEQDTLTDRLFGREPKSVKAVDGISFHIQEGETLGLVGESGCGKSTTGETLLSLRDPTDGRVEFDGQNVYEMDDLTEFRKRAQVVFQDPFSSLDPRMTAGEIIREPLDVHKVGSRNERRERVQELMERVGLSAGQIDRYPNEFSGGQRQRIGIARALALEPDFIVLDEPVSALDVSVQAQVLNLLQDLQNEFGLTYLFIAHDLSVVRHISDRVAVMYLGEIVEVGPVDEIYNDPQHPYTKALLESVPRADTSEQERDIHTLSGDVPSPRNPPSGCHFRTRCPNVIPPQDMEIQQLAYREVMDYRERLESDELSVEGVRELAAGPDENPEELDDETLKAELWDELFTHQLGGENRATVAESFDRVVSGDRDGAIEVLKKRFESVCERKRPVLQNREHPAACHLYDQPESVQTESERGIESSAD</sequence>
<dbReference type="Pfam" id="PF08352">
    <property type="entry name" value="oligo_HPY"/>
    <property type="match status" value="1"/>
</dbReference>
<accession>A0A1N6ZF09</accession>
<dbReference type="EMBL" id="FTNO01000001">
    <property type="protein sequence ID" value="SIR25364.1"/>
    <property type="molecule type" value="Genomic_DNA"/>
</dbReference>
<dbReference type="SUPFAM" id="SSF52540">
    <property type="entry name" value="P-loop containing nucleoside triphosphate hydrolases"/>
    <property type="match status" value="1"/>
</dbReference>
<name>A0A1N6ZF09_9EURY</name>
<dbReference type="OrthoDB" id="18209at2157"/>
<dbReference type="InterPro" id="IPR050319">
    <property type="entry name" value="ABC_transp_ATP-bind"/>
</dbReference>
<dbReference type="CDD" id="cd03257">
    <property type="entry name" value="ABC_NikE_OppD_transporters"/>
    <property type="match status" value="1"/>
</dbReference>
<feature type="compositionally biased region" description="Basic and acidic residues" evidence="5">
    <location>
        <begin position="427"/>
        <end position="437"/>
    </location>
</feature>
<feature type="region of interest" description="Disordered" evidence="5">
    <location>
        <begin position="262"/>
        <end position="287"/>
    </location>
</feature>
<evidence type="ECO:0000256" key="4">
    <source>
        <dbReference type="ARBA" id="ARBA00022840"/>
    </source>
</evidence>
<proteinExistence type="inferred from homology"/>
<feature type="domain" description="ABC transporter" evidence="6">
    <location>
        <begin position="6"/>
        <end position="258"/>
    </location>
</feature>
<dbReference type="AlphaFoldDB" id="A0A1N6ZF09"/>
<dbReference type="GO" id="GO:0016887">
    <property type="term" value="F:ATP hydrolysis activity"/>
    <property type="evidence" value="ECO:0007669"/>
    <property type="project" value="InterPro"/>
</dbReference>
<feature type="compositionally biased region" description="Basic and acidic residues" evidence="5">
    <location>
        <begin position="265"/>
        <end position="274"/>
    </location>
</feature>
<dbReference type="GO" id="GO:0055085">
    <property type="term" value="P:transmembrane transport"/>
    <property type="evidence" value="ECO:0007669"/>
    <property type="project" value="UniProtKB-ARBA"/>
</dbReference>
<dbReference type="PANTHER" id="PTHR43776:SF7">
    <property type="entry name" value="D,D-DIPEPTIDE TRANSPORT ATP-BINDING PROTEIN DDPF-RELATED"/>
    <property type="match status" value="1"/>
</dbReference>